<dbReference type="Gene3D" id="1.20.1260.30">
    <property type="match status" value="1"/>
</dbReference>
<gene>
    <name evidence="10" type="primary">hsdM11</name>
    <name evidence="10" type="ORF">NMW_2446</name>
</gene>
<dbReference type="PANTHER" id="PTHR42933">
    <property type="entry name" value="SLR6095 PROTEIN"/>
    <property type="match status" value="1"/>
</dbReference>
<evidence type="ECO:0000256" key="1">
    <source>
        <dbReference type="ARBA" id="ARBA00006594"/>
    </source>
</evidence>
<keyword evidence="4 10" id="KW-0808">Transferase</keyword>
<dbReference type="EC" id="2.1.1.72" evidence="2"/>
<sequence>MHHFGRAATSCAAVWMRAFIKNYVLTLLFLKYVSDKHKYGGGMIELHADTTFDDIVKLKNTADIGDRLNKIIAQIAEANDLKGVIDVADFNDEDKLGKGKEMIDRLSRLVGIFEKLNLSSNQAEDDDLLGDAYEYLMRHFATESGKSKGQFYTPAEVSRIMAKIIGISADCRPAPALMTRPAARVRCCSKPPPKPAAKSAFTVRKKMWQPRPLPV</sequence>
<accession>C6SNB2</accession>
<dbReference type="GO" id="GO:0032259">
    <property type="term" value="P:methylation"/>
    <property type="evidence" value="ECO:0007669"/>
    <property type="project" value="UniProtKB-KW"/>
</dbReference>
<dbReference type="GO" id="GO:0003677">
    <property type="term" value="F:DNA binding"/>
    <property type="evidence" value="ECO:0007669"/>
    <property type="project" value="InterPro"/>
</dbReference>
<evidence type="ECO:0000259" key="8">
    <source>
        <dbReference type="Pfam" id="PF02384"/>
    </source>
</evidence>
<evidence type="ECO:0000256" key="5">
    <source>
        <dbReference type="ARBA" id="ARBA00022691"/>
    </source>
</evidence>
<proteinExistence type="inferred from homology"/>
<dbReference type="InterPro" id="IPR051537">
    <property type="entry name" value="DNA_Adenine_Mtase"/>
</dbReference>
<evidence type="ECO:0000256" key="3">
    <source>
        <dbReference type="ARBA" id="ARBA00022603"/>
    </source>
</evidence>
<protein>
    <recommendedName>
        <fullName evidence="2">site-specific DNA-methyltransferase (adenine-specific)</fullName>
        <ecNumber evidence="2">2.1.1.72</ecNumber>
    </recommendedName>
</protein>
<keyword evidence="3 10" id="KW-0489">Methyltransferase</keyword>
<dbReference type="GO" id="GO:0009007">
    <property type="term" value="F:site-specific DNA-methyltransferase (adenine-specific) activity"/>
    <property type="evidence" value="ECO:0007669"/>
    <property type="project" value="UniProtKB-EC"/>
</dbReference>
<evidence type="ECO:0000256" key="4">
    <source>
        <dbReference type="ARBA" id="ARBA00022679"/>
    </source>
</evidence>
<dbReference type="InterPro" id="IPR029063">
    <property type="entry name" value="SAM-dependent_MTases_sf"/>
</dbReference>
<dbReference type="SUPFAM" id="SSF53335">
    <property type="entry name" value="S-adenosyl-L-methionine-dependent methyltransferases"/>
    <property type="match status" value="1"/>
</dbReference>
<dbReference type="InterPro" id="IPR003356">
    <property type="entry name" value="DNA_methylase_A-5"/>
</dbReference>
<dbReference type="GO" id="GO:0008170">
    <property type="term" value="F:N-methyltransferase activity"/>
    <property type="evidence" value="ECO:0007669"/>
    <property type="project" value="InterPro"/>
</dbReference>
<feature type="domain" description="N6 adenine-specific DNA methyltransferase N-terminal" evidence="9">
    <location>
        <begin position="21"/>
        <end position="112"/>
    </location>
</feature>
<dbReference type="InterPro" id="IPR038333">
    <property type="entry name" value="T1MK-like_N_sf"/>
</dbReference>
<evidence type="ECO:0000256" key="6">
    <source>
        <dbReference type="ARBA" id="ARBA00022747"/>
    </source>
</evidence>
<evidence type="ECO:0000259" key="9">
    <source>
        <dbReference type="Pfam" id="PF12161"/>
    </source>
</evidence>
<dbReference type="PANTHER" id="PTHR42933:SF3">
    <property type="entry name" value="TYPE I RESTRICTION ENZYME MJAVIII METHYLASE SUBUNIT"/>
    <property type="match status" value="1"/>
</dbReference>
<dbReference type="Pfam" id="PF02384">
    <property type="entry name" value="N6_Mtase"/>
    <property type="match status" value="1"/>
</dbReference>
<evidence type="ECO:0000256" key="2">
    <source>
        <dbReference type="ARBA" id="ARBA00011900"/>
    </source>
</evidence>
<dbReference type="InterPro" id="IPR022749">
    <property type="entry name" value="D12N6_MeTrfase_N"/>
</dbReference>
<comment type="similarity">
    <text evidence="1">Belongs to the N(4)/N(6)-methyltransferase family.</text>
</comment>
<keyword evidence="5" id="KW-0949">S-adenosyl-L-methionine</keyword>
<evidence type="ECO:0000313" key="10">
    <source>
        <dbReference type="EMBL" id="CBA09998.1"/>
    </source>
</evidence>
<dbReference type="Pfam" id="PF12161">
    <property type="entry name" value="HsdM_N"/>
    <property type="match status" value="1"/>
</dbReference>
<reference evidence="10" key="1">
    <citation type="journal article" date="2008" name="Proc. Natl. Acad. Sci. U.S.A.">
        <title>Whole-genome comparison of disease and carriage strains provides insights into virulence evolution in Neisseria meningitidis.</title>
        <authorList>
            <person name="Schoen C."/>
            <person name="Blom J."/>
            <person name="Claus H."/>
            <person name="Schramm-Glueck A."/>
            <person name="Brandt P."/>
            <person name="Mueller T."/>
            <person name="Goesmann A."/>
            <person name="Joseph B."/>
            <person name="Konietzny S."/>
            <person name="Kurzai O."/>
            <person name="Schmitt C."/>
            <person name="Friedrich T."/>
            <person name="Linke B."/>
            <person name="Vogel U."/>
            <person name="Frosch M."/>
        </authorList>
    </citation>
    <scope>NUCLEOTIDE SEQUENCE</scope>
    <source>
        <strain evidence="10">Alpha275</strain>
    </source>
</reference>
<keyword evidence="6" id="KW-0680">Restriction system</keyword>
<dbReference type="AlphaFoldDB" id="C6SNB2"/>
<evidence type="ECO:0000256" key="7">
    <source>
        <dbReference type="ARBA" id="ARBA00047942"/>
    </source>
</evidence>
<dbReference type="GO" id="GO:0009307">
    <property type="term" value="P:DNA restriction-modification system"/>
    <property type="evidence" value="ECO:0007669"/>
    <property type="project" value="UniProtKB-KW"/>
</dbReference>
<comment type="catalytic activity">
    <reaction evidence="7">
        <text>a 2'-deoxyadenosine in DNA + S-adenosyl-L-methionine = an N(6)-methyl-2'-deoxyadenosine in DNA + S-adenosyl-L-homocysteine + H(+)</text>
        <dbReference type="Rhea" id="RHEA:15197"/>
        <dbReference type="Rhea" id="RHEA-COMP:12418"/>
        <dbReference type="Rhea" id="RHEA-COMP:12419"/>
        <dbReference type="ChEBI" id="CHEBI:15378"/>
        <dbReference type="ChEBI" id="CHEBI:57856"/>
        <dbReference type="ChEBI" id="CHEBI:59789"/>
        <dbReference type="ChEBI" id="CHEBI:90615"/>
        <dbReference type="ChEBI" id="CHEBI:90616"/>
        <dbReference type="EC" id="2.1.1.72"/>
    </reaction>
</comment>
<organism evidence="10">
    <name type="scientific">Neisseria meningitidis alpha275</name>
    <dbReference type="NCBI Taxonomy" id="295996"/>
    <lineage>
        <taxon>Bacteria</taxon>
        <taxon>Pseudomonadati</taxon>
        <taxon>Pseudomonadota</taxon>
        <taxon>Betaproteobacteria</taxon>
        <taxon>Neisseriales</taxon>
        <taxon>Neisseriaceae</taxon>
        <taxon>Neisseria</taxon>
    </lineage>
</organism>
<name>C6SNB2_NEIME</name>
<dbReference type="EMBL" id="AM889138">
    <property type="protein sequence ID" value="CBA09998.1"/>
    <property type="molecule type" value="Genomic_DNA"/>
</dbReference>
<feature type="domain" description="DNA methylase adenine-specific" evidence="8">
    <location>
        <begin position="125"/>
        <end position="166"/>
    </location>
</feature>